<keyword evidence="5" id="KW-0812">Transmembrane</keyword>
<evidence type="ECO:0000256" key="3">
    <source>
        <dbReference type="ARBA" id="ARBA00022448"/>
    </source>
</evidence>
<evidence type="ECO:0000313" key="11">
    <source>
        <dbReference type="Proteomes" id="UP000011131"/>
    </source>
</evidence>
<dbReference type="Pfam" id="PF02264">
    <property type="entry name" value="LamB"/>
    <property type="match status" value="1"/>
</dbReference>
<dbReference type="PANTHER" id="PTHR38762">
    <property type="entry name" value="CRYPTIC OUTER MEMBRANE PORIN BGLH-RELATED"/>
    <property type="match status" value="1"/>
</dbReference>
<dbReference type="STRING" id="1278073.MYSTI_07244"/>
<dbReference type="PATRIC" id="fig|1278073.3.peg.7360"/>
<dbReference type="InterPro" id="IPR036998">
    <property type="entry name" value="Porin_LamB_sf"/>
</dbReference>
<dbReference type="AlphaFoldDB" id="L7UHQ8"/>
<dbReference type="InterPro" id="IPR003192">
    <property type="entry name" value="Porin_LamB"/>
</dbReference>
<evidence type="ECO:0000256" key="1">
    <source>
        <dbReference type="ARBA" id="ARBA00004571"/>
    </source>
</evidence>
<dbReference type="Proteomes" id="UP000011131">
    <property type="component" value="Chromosome"/>
</dbReference>
<protein>
    <submittedName>
        <fullName evidence="10">Maltoporin</fullName>
    </submittedName>
</protein>
<dbReference type="InterPro" id="IPR050286">
    <property type="entry name" value="G_neg_Bact_CarbUptk_Porin"/>
</dbReference>
<keyword evidence="11" id="KW-1185">Reference proteome</keyword>
<dbReference type="PANTHER" id="PTHR38762:SF1">
    <property type="entry name" value="CRYPTIC OUTER MEMBRANE PORIN BGLH-RELATED"/>
    <property type="match status" value="1"/>
</dbReference>
<evidence type="ECO:0000256" key="4">
    <source>
        <dbReference type="ARBA" id="ARBA00022452"/>
    </source>
</evidence>
<dbReference type="GO" id="GO:0006811">
    <property type="term" value="P:monoatomic ion transport"/>
    <property type="evidence" value="ECO:0007669"/>
    <property type="project" value="UniProtKB-KW"/>
</dbReference>
<dbReference type="KEGG" id="msd:MYSTI_07244"/>
<comment type="similarity">
    <text evidence="2">Belongs to the porin LamB (TC 1.B.3) family.</text>
</comment>
<evidence type="ECO:0000256" key="8">
    <source>
        <dbReference type="ARBA" id="ARBA00023136"/>
    </source>
</evidence>
<evidence type="ECO:0000256" key="9">
    <source>
        <dbReference type="ARBA" id="ARBA00023237"/>
    </source>
</evidence>
<keyword evidence="9" id="KW-0998">Cell outer membrane</keyword>
<dbReference type="OrthoDB" id="5493648at2"/>
<evidence type="ECO:0000256" key="5">
    <source>
        <dbReference type="ARBA" id="ARBA00022692"/>
    </source>
</evidence>
<keyword evidence="8" id="KW-0472">Membrane</keyword>
<keyword evidence="6" id="KW-0406">Ion transport</keyword>
<accession>L7UHQ8</accession>
<dbReference type="HOGENOM" id="CLU_564694_0_0_7"/>
<comment type="subcellular location">
    <subcellularLocation>
        <location evidence="1">Cell outer membrane</location>
        <topology evidence="1">Multi-pass membrane protein</topology>
    </subcellularLocation>
</comment>
<name>L7UHQ8_MYXSD</name>
<dbReference type="SUPFAM" id="SSF56935">
    <property type="entry name" value="Porins"/>
    <property type="match status" value="1"/>
</dbReference>
<dbReference type="EMBL" id="CP004025">
    <property type="protein sequence ID" value="AGC48516.1"/>
    <property type="molecule type" value="Genomic_DNA"/>
</dbReference>
<keyword evidence="4" id="KW-1134">Transmembrane beta strand</keyword>
<dbReference type="GO" id="GO:0046930">
    <property type="term" value="C:pore complex"/>
    <property type="evidence" value="ECO:0007669"/>
    <property type="project" value="UniProtKB-KW"/>
</dbReference>
<proteinExistence type="inferred from homology"/>
<sequence>MMARGCSISSSVVGSSRLWLLALAVMLSLPARAQSLSERLDFSMYGRVGVGWAPTSGEFIQGKTFNLTGRSVGGRLEEGDYLELTMKFHLLKPAADAGPDAPYAYAVLTPAMWADNGLFIGLTSNRFSSTLATELGEAYVAAGNIVVPGLRFWGGVRFYRGTNVYLADYWYFNNLSSQGVGVGYGPLELAVLLQTSASLSEYVVDVDGDGKPDRRRQRTVVVGQYVKNFEAKHSLHLLAEFHRLPETTLSGSNNTAVQPADQGAVLGAKFHMDMGNGSFNDTSVRFGSRIANGSLGGVPTWNTYGLAAPNGRFSGAYGVEVVNHMLYNINPLVSVNAYGTLHAGRGASGAEADRYVEYAVGAQSTLYLHDQFHLVNEASFQGFRQGQQKYATVTKLSLVPTLVPTGKRDVWARPHLRLFYTLAIHNQAAVDRLISPYLQSVGDSRVGHYLGARVEWWL</sequence>
<dbReference type="GO" id="GO:0015774">
    <property type="term" value="P:polysaccharide transport"/>
    <property type="evidence" value="ECO:0007669"/>
    <property type="project" value="TreeGrafter"/>
</dbReference>
<gene>
    <name evidence="10" type="ordered locus">MYSTI_07244</name>
</gene>
<dbReference type="GO" id="GO:0015288">
    <property type="term" value="F:porin activity"/>
    <property type="evidence" value="ECO:0007669"/>
    <property type="project" value="UniProtKB-KW"/>
</dbReference>
<evidence type="ECO:0000256" key="6">
    <source>
        <dbReference type="ARBA" id="ARBA00023065"/>
    </source>
</evidence>
<dbReference type="eggNOG" id="COG4580">
    <property type="taxonomic scope" value="Bacteria"/>
</dbReference>
<evidence type="ECO:0000256" key="7">
    <source>
        <dbReference type="ARBA" id="ARBA00023114"/>
    </source>
</evidence>
<evidence type="ECO:0000256" key="2">
    <source>
        <dbReference type="ARBA" id="ARBA00007055"/>
    </source>
</evidence>
<keyword evidence="7" id="KW-0626">Porin</keyword>
<keyword evidence="3" id="KW-0813">Transport</keyword>
<organism evidence="10 11">
    <name type="scientific">Myxococcus stipitatus (strain DSM 14675 / JCM 12634 / Mx s8)</name>
    <dbReference type="NCBI Taxonomy" id="1278073"/>
    <lineage>
        <taxon>Bacteria</taxon>
        <taxon>Pseudomonadati</taxon>
        <taxon>Myxococcota</taxon>
        <taxon>Myxococcia</taxon>
        <taxon>Myxococcales</taxon>
        <taxon>Cystobacterineae</taxon>
        <taxon>Myxococcaceae</taxon>
        <taxon>Myxococcus</taxon>
    </lineage>
</organism>
<dbReference type="GO" id="GO:0015144">
    <property type="term" value="F:carbohydrate transmembrane transporter activity"/>
    <property type="evidence" value="ECO:0007669"/>
    <property type="project" value="TreeGrafter"/>
</dbReference>
<reference evidence="10 11" key="1">
    <citation type="journal article" date="2013" name="Genome Announc.">
        <title>Complete genome sequence of Myxococcus stipitatus strain DSM 14675, a fruiting myxobacterium.</title>
        <authorList>
            <person name="Huntley S."/>
            <person name="Kneip S."/>
            <person name="Treuner-Lange A."/>
            <person name="Sogaard-Andersen L."/>
        </authorList>
    </citation>
    <scope>NUCLEOTIDE SEQUENCE [LARGE SCALE GENOMIC DNA]</scope>
    <source>
        <strain evidence="11">DSM 14675 / JCM 12634 / Mx s8</strain>
    </source>
</reference>
<dbReference type="GO" id="GO:0009279">
    <property type="term" value="C:cell outer membrane"/>
    <property type="evidence" value="ECO:0007669"/>
    <property type="project" value="UniProtKB-SubCell"/>
</dbReference>
<dbReference type="Gene3D" id="2.40.170.10">
    <property type="entry name" value="Porin, LamB type"/>
    <property type="match status" value="1"/>
</dbReference>
<evidence type="ECO:0000313" key="10">
    <source>
        <dbReference type="EMBL" id="AGC48516.1"/>
    </source>
</evidence>